<accession>A0A8S4NAE7</accession>
<proteinExistence type="predicted"/>
<evidence type="ECO:0000313" key="2">
    <source>
        <dbReference type="EMBL" id="CAH1778442.1"/>
    </source>
</evidence>
<keyword evidence="3" id="KW-1185">Reference proteome</keyword>
<dbReference type="InterPro" id="IPR036236">
    <property type="entry name" value="Znf_C2H2_sf"/>
</dbReference>
<dbReference type="AlphaFoldDB" id="A0A8S4NAE7"/>
<organism evidence="2 3">
    <name type="scientific">Owenia fusiformis</name>
    <name type="common">Polychaete worm</name>
    <dbReference type="NCBI Taxonomy" id="6347"/>
    <lineage>
        <taxon>Eukaryota</taxon>
        <taxon>Metazoa</taxon>
        <taxon>Spiralia</taxon>
        <taxon>Lophotrochozoa</taxon>
        <taxon>Annelida</taxon>
        <taxon>Polychaeta</taxon>
        <taxon>Sedentaria</taxon>
        <taxon>Canalipalpata</taxon>
        <taxon>Sabellida</taxon>
        <taxon>Oweniida</taxon>
        <taxon>Oweniidae</taxon>
        <taxon>Owenia</taxon>
    </lineage>
</organism>
<dbReference type="InterPro" id="IPR013087">
    <property type="entry name" value="Znf_C2H2_type"/>
</dbReference>
<sequence>DFIQFSNIIQIRNLYLFYSGCTPAYQGYYGNQSSLQGPRNNQQHHQLHKGQHLDQTGDMFVQDSSEYKCCDIEFPSKACFDSHTMVVHNGYCEICKSRLDSETDILRHGLKHKGVKPFQCKHCYRVFQSATGLQLHMTKDVLCIMCDKVVSFSHRSKHARQHFSNKL</sequence>
<dbReference type="EMBL" id="CAIIXF020000002">
    <property type="protein sequence ID" value="CAH1778442.1"/>
    <property type="molecule type" value="Genomic_DNA"/>
</dbReference>
<protein>
    <recommendedName>
        <fullName evidence="1">C2H2-type domain-containing protein</fullName>
    </recommendedName>
</protein>
<dbReference type="SMART" id="SM00355">
    <property type="entry name" value="ZnF_C2H2"/>
    <property type="match status" value="4"/>
</dbReference>
<reference evidence="2" key="1">
    <citation type="submission" date="2022-03" db="EMBL/GenBank/DDBJ databases">
        <authorList>
            <person name="Martin C."/>
        </authorList>
    </citation>
    <scope>NUCLEOTIDE SEQUENCE</scope>
</reference>
<name>A0A8S4NAE7_OWEFU</name>
<gene>
    <name evidence="2" type="ORF">OFUS_LOCUS5361</name>
</gene>
<evidence type="ECO:0000259" key="1">
    <source>
        <dbReference type="PROSITE" id="PS00028"/>
    </source>
</evidence>
<dbReference type="SUPFAM" id="SSF57667">
    <property type="entry name" value="beta-beta-alpha zinc fingers"/>
    <property type="match status" value="1"/>
</dbReference>
<evidence type="ECO:0000313" key="3">
    <source>
        <dbReference type="Proteomes" id="UP000749559"/>
    </source>
</evidence>
<dbReference type="Gene3D" id="3.30.160.60">
    <property type="entry name" value="Classic Zinc Finger"/>
    <property type="match status" value="1"/>
</dbReference>
<dbReference type="PROSITE" id="PS00028">
    <property type="entry name" value="ZINC_FINGER_C2H2_1"/>
    <property type="match status" value="1"/>
</dbReference>
<comment type="caution">
    <text evidence="2">The sequence shown here is derived from an EMBL/GenBank/DDBJ whole genome shotgun (WGS) entry which is preliminary data.</text>
</comment>
<feature type="domain" description="C2H2-type" evidence="1">
    <location>
        <begin position="92"/>
        <end position="112"/>
    </location>
</feature>
<dbReference type="Proteomes" id="UP000749559">
    <property type="component" value="Unassembled WGS sequence"/>
</dbReference>
<feature type="non-terminal residue" evidence="2">
    <location>
        <position position="1"/>
    </location>
</feature>